<evidence type="ECO:0000313" key="5">
    <source>
        <dbReference type="EMBL" id="KAK5701583.1"/>
    </source>
</evidence>
<sequence>MASPKRVLIAGAGIAGPSLALLLSQNGHKVTIVERAQDIRTTGQQVDVAGKGVNVTRAMGVWDSLLAHTVGDQGIKFIDEKNNTWAGFAADKESGAQSFVKEVEILRGDMAKVLYDATKNETEYIFGNTVTAIDEHASHVTVTFSELSQRDFDVMIAADGLFSKTREIAFGKSVTELRSLNQCTALMTIPWKESDGSWSTWCNFPGGRCVALRPQPNYGRTGAYLAVMTPDSGRIARMSIDEQKAEFTRRFQDAGGEAPRILREMQDNDTVYVQETAQAYAASWHKGRVALLGDAAYCPSPVSGQGTTAAFIGSYILAGCICTHDDVQEALIRYEEQMRPFATQAQKLIPGVPGIANPQTAWGIKLFYTVLWIGNLVMKSGVVGLAGKLFAPLASLWPGSEELKLPLYPAMKTIKRIAP</sequence>
<comment type="caution">
    <text evidence="5">The sequence shown here is derived from an EMBL/GenBank/DDBJ whole genome shotgun (WGS) entry which is preliminary data.</text>
</comment>
<reference evidence="5" key="1">
    <citation type="submission" date="2023-08" db="EMBL/GenBank/DDBJ databases">
        <title>Black Yeasts Isolated from many extreme environments.</title>
        <authorList>
            <person name="Coleine C."/>
            <person name="Stajich J.E."/>
            <person name="Selbmann L."/>
        </authorList>
    </citation>
    <scope>NUCLEOTIDE SEQUENCE</scope>
    <source>
        <strain evidence="5">CCFEE 5810</strain>
    </source>
</reference>
<dbReference type="PANTHER" id="PTHR46865">
    <property type="entry name" value="OXIDOREDUCTASE-RELATED"/>
    <property type="match status" value="1"/>
</dbReference>
<dbReference type="InterPro" id="IPR036188">
    <property type="entry name" value="FAD/NAD-bd_sf"/>
</dbReference>
<dbReference type="AlphaFoldDB" id="A0AAN7VTI8"/>
<dbReference type="Gene3D" id="3.30.9.10">
    <property type="entry name" value="D-Amino Acid Oxidase, subunit A, domain 2"/>
    <property type="match status" value="1"/>
</dbReference>
<evidence type="ECO:0000256" key="1">
    <source>
        <dbReference type="ARBA" id="ARBA00022630"/>
    </source>
</evidence>
<feature type="domain" description="FAD-binding" evidence="4">
    <location>
        <begin position="6"/>
        <end position="345"/>
    </location>
</feature>
<dbReference type="Gene3D" id="3.50.50.60">
    <property type="entry name" value="FAD/NAD(P)-binding domain"/>
    <property type="match status" value="1"/>
</dbReference>
<keyword evidence="1" id="KW-0285">Flavoprotein</keyword>
<evidence type="ECO:0000256" key="2">
    <source>
        <dbReference type="ARBA" id="ARBA00022827"/>
    </source>
</evidence>
<evidence type="ECO:0000256" key="3">
    <source>
        <dbReference type="ARBA" id="ARBA00023002"/>
    </source>
</evidence>
<evidence type="ECO:0000259" key="4">
    <source>
        <dbReference type="Pfam" id="PF01494"/>
    </source>
</evidence>
<gene>
    <name evidence="5" type="ORF">LTR97_004398</name>
</gene>
<proteinExistence type="predicted"/>
<accession>A0AAN7VTI8</accession>
<dbReference type="InterPro" id="IPR051704">
    <property type="entry name" value="FAD_aromatic-hydroxylase"/>
</dbReference>
<dbReference type="GO" id="GO:0016491">
    <property type="term" value="F:oxidoreductase activity"/>
    <property type="evidence" value="ECO:0007669"/>
    <property type="project" value="UniProtKB-KW"/>
</dbReference>
<dbReference type="EMBL" id="JAVRQU010000006">
    <property type="protein sequence ID" value="KAK5701583.1"/>
    <property type="molecule type" value="Genomic_DNA"/>
</dbReference>
<keyword evidence="3" id="KW-0560">Oxidoreductase</keyword>
<dbReference type="GO" id="GO:0071949">
    <property type="term" value="F:FAD binding"/>
    <property type="evidence" value="ECO:0007669"/>
    <property type="project" value="InterPro"/>
</dbReference>
<name>A0AAN7VTI8_9PEZI</name>
<dbReference type="PRINTS" id="PR00420">
    <property type="entry name" value="RNGMNOXGNASE"/>
</dbReference>
<evidence type="ECO:0000313" key="6">
    <source>
        <dbReference type="Proteomes" id="UP001310594"/>
    </source>
</evidence>
<dbReference type="SUPFAM" id="SSF51905">
    <property type="entry name" value="FAD/NAD(P)-binding domain"/>
    <property type="match status" value="1"/>
</dbReference>
<dbReference type="Pfam" id="PF01494">
    <property type="entry name" value="FAD_binding_3"/>
    <property type="match status" value="1"/>
</dbReference>
<keyword evidence="2" id="KW-0274">FAD</keyword>
<dbReference type="InterPro" id="IPR002938">
    <property type="entry name" value="FAD-bd"/>
</dbReference>
<protein>
    <recommendedName>
        <fullName evidence="4">FAD-binding domain-containing protein</fullName>
    </recommendedName>
</protein>
<dbReference type="Proteomes" id="UP001310594">
    <property type="component" value="Unassembled WGS sequence"/>
</dbReference>
<dbReference type="PANTHER" id="PTHR46865:SF7">
    <property type="entry name" value="MONOOXYGENASE, PUTATIVE (AFU_ORTHOLOGUE AFUA_8G07040)-RELATED"/>
    <property type="match status" value="1"/>
</dbReference>
<organism evidence="5 6">
    <name type="scientific">Elasticomyces elasticus</name>
    <dbReference type="NCBI Taxonomy" id="574655"/>
    <lineage>
        <taxon>Eukaryota</taxon>
        <taxon>Fungi</taxon>
        <taxon>Dikarya</taxon>
        <taxon>Ascomycota</taxon>
        <taxon>Pezizomycotina</taxon>
        <taxon>Dothideomycetes</taxon>
        <taxon>Dothideomycetidae</taxon>
        <taxon>Mycosphaerellales</taxon>
        <taxon>Teratosphaeriaceae</taxon>
        <taxon>Elasticomyces</taxon>
    </lineage>
</organism>